<name>A0ABN1NTK1_9ACTN</name>
<proteinExistence type="predicted"/>
<dbReference type="RefSeq" id="WP_343948675.1">
    <property type="nucleotide sequence ID" value="NZ_BAAAHQ010000004.1"/>
</dbReference>
<organism evidence="1 2">
    <name type="scientific">Nonomuraea longicatena</name>
    <dbReference type="NCBI Taxonomy" id="83682"/>
    <lineage>
        <taxon>Bacteria</taxon>
        <taxon>Bacillati</taxon>
        <taxon>Actinomycetota</taxon>
        <taxon>Actinomycetes</taxon>
        <taxon>Streptosporangiales</taxon>
        <taxon>Streptosporangiaceae</taxon>
        <taxon>Nonomuraea</taxon>
    </lineage>
</organism>
<dbReference type="NCBIfam" id="TIGR02243">
    <property type="entry name" value="putative baseplate assembly protein"/>
    <property type="match status" value="1"/>
</dbReference>
<evidence type="ECO:0000313" key="1">
    <source>
        <dbReference type="EMBL" id="GAA0916616.1"/>
    </source>
</evidence>
<comment type="caution">
    <text evidence="1">The sequence shown here is derived from an EMBL/GenBank/DDBJ whole genome shotgun (WGS) entry which is preliminary data.</text>
</comment>
<dbReference type="EMBL" id="BAAAHQ010000004">
    <property type="protein sequence ID" value="GAA0916616.1"/>
    <property type="molecule type" value="Genomic_DNA"/>
</dbReference>
<sequence>MPLPAPNLDDRNFQLLVDEAKQLIQERCPEWTDHNVSDPGITLVEAFAFMVDQLLYRLNRVTDLHYLRFLDLIGVRLFPPTPAGCDLTFTLAAAREQPIVVPKGTQVASKTAVEKPGDPIVFTTTDDLVMVPCSLSHVCTGHAGGAPVNRDDELAEGAGADCFARVPHQGDAVYLGLSNAVPGCTISLTFDCAAAGAGVDPRDPPLEWQYWNGETDDWATCEVGTDTTGGLSHNGTVEVFVPADHAASVVGEHRAGWLRCRVVEALEGQPPYAVTPHVMSVSARTVGGTIAALHAEAVENEIVGMAEGVPGQRFTVLRPPIVATGDKLVVRVNADGGTQEWTEVTSFAASGAGDRHVVVDRAAGEIVFGPAVRLADGTLRRYGDVPEKGAFVQIPRYLTGGGPGGNVTRGVLTVQREPVPFVRSVVNRKAATGGVATESVANAAARGPLQLRIRDRAVTTEDYEELAREAAPDAARIHCLSSPDDQSVRVLVVPSVTTTDLVFEDLQPSKALVRKIGLYLDERRCLGARVLVEPPYYQGITVVAELVARSDSVLEAVHTRALSELYGFLNPVSGGQYGTGWPFGRMVQSGDVHAVLQRVDGVELVEDIQLFEADPVTGERGEPAQRITLERDTLVFSYRHQVRVSNETSSSPPTSTRSE</sequence>
<protein>
    <submittedName>
        <fullName evidence="1">Baseplate assembly protein</fullName>
    </submittedName>
</protein>
<keyword evidence="2" id="KW-1185">Reference proteome</keyword>
<accession>A0ABN1NTK1</accession>
<evidence type="ECO:0000313" key="2">
    <source>
        <dbReference type="Proteomes" id="UP001501578"/>
    </source>
</evidence>
<gene>
    <name evidence="1" type="ORF">GCM10009560_11910</name>
</gene>
<reference evidence="1 2" key="1">
    <citation type="journal article" date="2019" name="Int. J. Syst. Evol. Microbiol.">
        <title>The Global Catalogue of Microorganisms (GCM) 10K type strain sequencing project: providing services to taxonomists for standard genome sequencing and annotation.</title>
        <authorList>
            <consortium name="The Broad Institute Genomics Platform"/>
            <consortium name="The Broad Institute Genome Sequencing Center for Infectious Disease"/>
            <person name="Wu L."/>
            <person name="Ma J."/>
        </authorList>
    </citation>
    <scope>NUCLEOTIDE SEQUENCE [LARGE SCALE GENOMIC DNA]</scope>
    <source>
        <strain evidence="1 2">JCM 11136</strain>
    </source>
</reference>
<dbReference type="Proteomes" id="UP001501578">
    <property type="component" value="Unassembled WGS sequence"/>
</dbReference>
<dbReference type="InterPro" id="IPR011749">
    <property type="entry name" value="CHP02243"/>
</dbReference>